<keyword evidence="5 13" id="KW-0812">Transmembrane</keyword>
<evidence type="ECO:0000256" key="13">
    <source>
        <dbReference type="SAM" id="Phobius"/>
    </source>
</evidence>
<dbReference type="PANTHER" id="PTHR48061:SF2">
    <property type="entry name" value="RECEPTOR LIKE PROTEIN 30-LIKE"/>
    <property type="match status" value="1"/>
</dbReference>
<evidence type="ECO:0000256" key="2">
    <source>
        <dbReference type="ARBA" id="ARBA00009592"/>
    </source>
</evidence>
<evidence type="ECO:0000256" key="9">
    <source>
        <dbReference type="ARBA" id="ARBA00023136"/>
    </source>
</evidence>
<keyword evidence="16" id="KW-1185">Reference proteome</keyword>
<dbReference type="Gene3D" id="3.80.10.10">
    <property type="entry name" value="Ribonuclease Inhibitor"/>
    <property type="match status" value="5"/>
</dbReference>
<comment type="caution">
    <text evidence="15">The sequence shown here is derived from an EMBL/GenBank/DDBJ whole genome shotgun (WGS) entry which is preliminary data.</text>
</comment>
<dbReference type="Pfam" id="PF00560">
    <property type="entry name" value="LRR_1"/>
    <property type="match status" value="11"/>
</dbReference>
<comment type="subcellular location">
    <subcellularLocation>
        <location evidence="1">Cell membrane</location>
        <topology evidence="1">Single-pass type I membrane protein</topology>
    </subcellularLocation>
</comment>
<evidence type="ECO:0000256" key="12">
    <source>
        <dbReference type="SAM" id="MobiDB-lite"/>
    </source>
</evidence>
<name>A0AAN9XK29_PSOTE</name>
<protein>
    <recommendedName>
        <fullName evidence="14">Leucine-rich repeat-containing N-terminal plant-type domain-containing protein</fullName>
    </recommendedName>
</protein>
<dbReference type="AlphaFoldDB" id="A0AAN9XK29"/>
<keyword evidence="3" id="KW-1003">Cell membrane</keyword>
<dbReference type="InterPro" id="IPR003591">
    <property type="entry name" value="Leu-rich_rpt_typical-subtyp"/>
</dbReference>
<evidence type="ECO:0000313" key="16">
    <source>
        <dbReference type="Proteomes" id="UP001386955"/>
    </source>
</evidence>
<evidence type="ECO:0000313" key="15">
    <source>
        <dbReference type="EMBL" id="KAK7395083.1"/>
    </source>
</evidence>
<keyword evidence="8 13" id="KW-1133">Transmembrane helix</keyword>
<dbReference type="EMBL" id="JAYMYS010000004">
    <property type="protein sequence ID" value="KAK7395083.1"/>
    <property type="molecule type" value="Genomic_DNA"/>
</dbReference>
<dbReference type="SUPFAM" id="SSF52058">
    <property type="entry name" value="L domain-like"/>
    <property type="match status" value="2"/>
</dbReference>
<evidence type="ECO:0000256" key="5">
    <source>
        <dbReference type="ARBA" id="ARBA00022692"/>
    </source>
</evidence>
<evidence type="ECO:0000256" key="1">
    <source>
        <dbReference type="ARBA" id="ARBA00004251"/>
    </source>
</evidence>
<keyword evidence="10" id="KW-0675">Receptor</keyword>
<dbReference type="InterPro" id="IPR032675">
    <property type="entry name" value="LRR_dom_sf"/>
</dbReference>
<evidence type="ECO:0000256" key="11">
    <source>
        <dbReference type="ARBA" id="ARBA00023180"/>
    </source>
</evidence>
<dbReference type="FunFam" id="3.80.10.10:FF:000095">
    <property type="entry name" value="LRR receptor-like serine/threonine-protein kinase GSO1"/>
    <property type="match status" value="2"/>
</dbReference>
<comment type="similarity">
    <text evidence="2">Belongs to the RLP family.</text>
</comment>
<feature type="compositionally biased region" description="Acidic residues" evidence="12">
    <location>
        <begin position="1063"/>
        <end position="1083"/>
    </location>
</feature>
<keyword evidence="6" id="KW-0732">Signal</keyword>
<evidence type="ECO:0000256" key="10">
    <source>
        <dbReference type="ARBA" id="ARBA00023170"/>
    </source>
</evidence>
<evidence type="ECO:0000259" key="14">
    <source>
        <dbReference type="Pfam" id="PF08263"/>
    </source>
</evidence>
<dbReference type="PROSITE" id="PS51450">
    <property type="entry name" value="LRR"/>
    <property type="match status" value="1"/>
</dbReference>
<dbReference type="Proteomes" id="UP001386955">
    <property type="component" value="Unassembled WGS sequence"/>
</dbReference>
<accession>A0AAN9XK29</accession>
<feature type="domain" description="Leucine-rich repeat-containing N-terminal plant-type" evidence="14">
    <location>
        <begin position="34"/>
        <end position="75"/>
    </location>
</feature>
<dbReference type="InterPro" id="IPR001611">
    <property type="entry name" value="Leu-rich_rpt"/>
</dbReference>
<evidence type="ECO:0000256" key="6">
    <source>
        <dbReference type="ARBA" id="ARBA00022729"/>
    </source>
</evidence>
<evidence type="ECO:0000256" key="8">
    <source>
        <dbReference type="ARBA" id="ARBA00022989"/>
    </source>
</evidence>
<dbReference type="InterPro" id="IPR013210">
    <property type="entry name" value="LRR_N_plant-typ"/>
</dbReference>
<organism evidence="15 16">
    <name type="scientific">Psophocarpus tetragonolobus</name>
    <name type="common">Winged bean</name>
    <name type="synonym">Dolichos tetragonolobus</name>
    <dbReference type="NCBI Taxonomy" id="3891"/>
    <lineage>
        <taxon>Eukaryota</taxon>
        <taxon>Viridiplantae</taxon>
        <taxon>Streptophyta</taxon>
        <taxon>Embryophyta</taxon>
        <taxon>Tracheophyta</taxon>
        <taxon>Spermatophyta</taxon>
        <taxon>Magnoliopsida</taxon>
        <taxon>eudicotyledons</taxon>
        <taxon>Gunneridae</taxon>
        <taxon>Pentapetalae</taxon>
        <taxon>rosids</taxon>
        <taxon>fabids</taxon>
        <taxon>Fabales</taxon>
        <taxon>Fabaceae</taxon>
        <taxon>Papilionoideae</taxon>
        <taxon>50 kb inversion clade</taxon>
        <taxon>NPAAA clade</taxon>
        <taxon>indigoferoid/millettioid clade</taxon>
        <taxon>Phaseoleae</taxon>
        <taxon>Psophocarpus</taxon>
    </lineage>
</organism>
<dbReference type="Pfam" id="PF13855">
    <property type="entry name" value="LRR_8"/>
    <property type="match status" value="2"/>
</dbReference>
<dbReference type="FunFam" id="3.80.10.10:FF:000111">
    <property type="entry name" value="LRR receptor-like serine/threonine-protein kinase ERECTA"/>
    <property type="match status" value="1"/>
</dbReference>
<evidence type="ECO:0000256" key="7">
    <source>
        <dbReference type="ARBA" id="ARBA00022737"/>
    </source>
</evidence>
<dbReference type="GO" id="GO:0005886">
    <property type="term" value="C:plasma membrane"/>
    <property type="evidence" value="ECO:0007669"/>
    <property type="project" value="UniProtKB-SubCell"/>
</dbReference>
<proteinExistence type="inferred from homology"/>
<gene>
    <name evidence="15" type="ORF">VNO78_15625</name>
</gene>
<dbReference type="SMART" id="SM00369">
    <property type="entry name" value="LRR_TYP"/>
    <property type="match status" value="11"/>
</dbReference>
<keyword evidence="7" id="KW-0677">Repeat</keyword>
<evidence type="ECO:0000256" key="4">
    <source>
        <dbReference type="ARBA" id="ARBA00022614"/>
    </source>
</evidence>
<keyword evidence="9 13" id="KW-0472">Membrane</keyword>
<dbReference type="Pfam" id="PF08263">
    <property type="entry name" value="LRRNT_2"/>
    <property type="match status" value="1"/>
</dbReference>
<sequence length="1141" mass="127434">MRIPHVSFFSIIFCYCFWIHHTVYFTGVSGKIVEDQQQSLLNLKNSLQFKYENYNKLVSWNSSIYYCEWKGVNCDEKGYVIALDLSGESIHGGFDNYSTLFNLQNLQILNLSSNNFSSKIPSAFNKLKNLTYLNLSYAGFVGQIPTEISSLTRLVTLDISSLSYLYGQPLKLENIELQMLLQNLTMIRQLYMDGVTVTARENKWCHALLQLVSLQELSMSNCNLSGPLHPSLTRLVNLSVIRLDQNNFSSSVPQTFADFPNLTTLHLRSCGLTGIFPEKIFQVATLSDIDLSFNYYLNGFLPKFPLNGSLRILTVHNTNFSGAIPASINNLRQLSILDLSNCHFNGTLPSSISRLEELTHLDLSSNQFTGPIPSLNMCKNLIHLDLSHNYFTGSITAVHLGSLRNLLQIDLQDNFLNGSLPSSLFSLPLLRSVRLSNNNFQGQLNKFSNITSSVLEILDLSGNHLEGSIPTYIFHLGSLKVLKLFSNKLNGTLKLDVIQRLKNLTTLALSHNHLSIETNVTDAGLISSYSKMSSVELASCNLREFPSFLRNQSKIVTLDLSSNHIQGSIPTWIWQLQSLAQLNLSHNFLSNINVEGSVQNTSSNLRLLDLHSNQLQAKLPALPVNIVYLDYSSNNFSFSIQSVVGGYLPSIIFLSLSYNSLSGSIPQSLCNNSNLQVLDVSYNQLNGVISECLTQSTTLVVLNLQHNKFRGSIPDKFPVSCALKTLDLNSNLLSGPIPKSIENCKSLEVLDLGNNKIDEGFPCFLKKISTLRIMVLRENKFHGPIRCALANSSWNMLQIVDVAFNNFSGLLPRKCFKTWKAMMLEEYHDGSKLNHIGSEVLPYSGIYYKDSVTLTIKGLQLEFVKVLNIVTSVDFSFNNFEGTIPEELMNFKRLIFLNLSHNALAGQIPSSIGNLNSLESLDLSSNHFVGEIPTELASLNFLSYLNLSFNRLKGKIPTGTQLQTFAVSSFAGNVELCGVPLPKNCSETSNEKEEAVVHTDSGVKFDRTCVSIGVGFGVGAALIVAPSLFYERLKKWSNNKIDTILVVVLPMFGLAWIPFDDDEAEEDTEENNSDMEEECDYNEEQNNLGQERFQGRYCVFCSKLDISMNKVIHNPRCTCYPSPPISRSTYPDSYSSHSNTR</sequence>
<dbReference type="PANTHER" id="PTHR48061">
    <property type="entry name" value="LEUCINE-RICH REPEAT RECEPTOR PROTEIN KINASE EMS1-LIKE-RELATED"/>
    <property type="match status" value="1"/>
</dbReference>
<feature type="transmembrane region" description="Helical" evidence="13">
    <location>
        <begin position="1010"/>
        <end position="1029"/>
    </location>
</feature>
<reference evidence="15 16" key="1">
    <citation type="submission" date="2024-01" db="EMBL/GenBank/DDBJ databases">
        <title>The genomes of 5 underutilized Papilionoideae crops provide insights into root nodulation and disease resistanc.</title>
        <authorList>
            <person name="Jiang F."/>
        </authorList>
    </citation>
    <scope>NUCLEOTIDE SEQUENCE [LARGE SCALE GENOMIC DNA]</scope>
    <source>
        <strain evidence="15">DUOXIRENSHENG_FW03</strain>
        <tissue evidence="15">Leaves</tissue>
    </source>
</reference>
<dbReference type="SUPFAM" id="SSF52047">
    <property type="entry name" value="RNI-like"/>
    <property type="match status" value="1"/>
</dbReference>
<dbReference type="InterPro" id="IPR046956">
    <property type="entry name" value="RLP23-like"/>
</dbReference>
<keyword evidence="4" id="KW-0433">Leucine-rich repeat</keyword>
<feature type="region of interest" description="Disordered" evidence="12">
    <location>
        <begin position="1063"/>
        <end position="1085"/>
    </location>
</feature>
<keyword evidence="11" id="KW-0325">Glycoprotein</keyword>
<evidence type="ECO:0000256" key="3">
    <source>
        <dbReference type="ARBA" id="ARBA00022475"/>
    </source>
</evidence>